<protein>
    <recommendedName>
        <fullName evidence="2">NADH dehydrogenase [ubiquinone] 1 alpha subcomplex subunit 12</fullName>
    </recommendedName>
</protein>
<keyword evidence="2" id="KW-0679">Respiratory chain</keyword>
<keyword evidence="2" id="KW-0813">Transport</keyword>
<dbReference type="InterPro" id="IPR007763">
    <property type="entry name" value="NDUFA12"/>
</dbReference>
<reference evidence="5" key="2">
    <citation type="submission" date="2010-04" db="EMBL/GenBank/DDBJ databases">
        <authorList>
            <person name="Buell R."/>
            <person name="Hamilton J."/>
            <person name="Hostetler J."/>
        </authorList>
    </citation>
    <scope>NUCLEOTIDE SEQUENCE [LARGE SCALE GENOMIC DNA]</scope>
    <source>
        <strain evidence="5">DAOM:BR144</strain>
    </source>
</reference>
<reference evidence="5" key="1">
    <citation type="journal article" date="2010" name="Genome Biol.">
        <title>Genome sequence of the necrotrophic plant pathogen Pythium ultimum reveals original pathogenicity mechanisms and effector repertoire.</title>
        <authorList>
            <person name="Levesque C.A."/>
            <person name="Brouwer H."/>
            <person name="Cano L."/>
            <person name="Hamilton J.P."/>
            <person name="Holt C."/>
            <person name="Huitema E."/>
            <person name="Raffaele S."/>
            <person name="Robideau G.P."/>
            <person name="Thines M."/>
            <person name="Win J."/>
            <person name="Zerillo M.M."/>
            <person name="Beakes G.W."/>
            <person name="Boore J.L."/>
            <person name="Busam D."/>
            <person name="Dumas B."/>
            <person name="Ferriera S."/>
            <person name="Fuerstenberg S.I."/>
            <person name="Gachon C.M."/>
            <person name="Gaulin E."/>
            <person name="Govers F."/>
            <person name="Grenville-Briggs L."/>
            <person name="Horner N."/>
            <person name="Hostetler J."/>
            <person name="Jiang R.H."/>
            <person name="Johnson J."/>
            <person name="Krajaejun T."/>
            <person name="Lin H."/>
            <person name="Meijer H.J."/>
            <person name="Moore B."/>
            <person name="Morris P."/>
            <person name="Phuntmart V."/>
            <person name="Puiu D."/>
            <person name="Shetty J."/>
            <person name="Stajich J.E."/>
            <person name="Tripathy S."/>
            <person name="Wawra S."/>
            <person name="van West P."/>
            <person name="Whitty B.R."/>
            <person name="Coutinho P.M."/>
            <person name="Henrissat B."/>
            <person name="Martin F."/>
            <person name="Thomas P.D."/>
            <person name="Tyler B.M."/>
            <person name="De Vries R.P."/>
            <person name="Kamoun S."/>
            <person name="Yandell M."/>
            <person name="Tisserat N."/>
            <person name="Buell C.R."/>
        </authorList>
    </citation>
    <scope>NUCLEOTIDE SEQUENCE</scope>
    <source>
        <strain evidence="5">DAOM:BR144</strain>
    </source>
</reference>
<keyword evidence="2" id="KW-0249">Electron transport</keyword>
<dbReference type="STRING" id="431595.K3X2P3"/>
<dbReference type="EMBL" id="GL376571">
    <property type="status" value="NOT_ANNOTATED_CDS"/>
    <property type="molecule type" value="Genomic_DNA"/>
</dbReference>
<keyword evidence="2" id="KW-0472">Membrane</keyword>
<feature type="region of interest" description="Disordered" evidence="3">
    <location>
        <begin position="197"/>
        <end position="223"/>
    </location>
</feature>
<keyword evidence="5" id="KW-1185">Reference proteome</keyword>
<dbReference type="GO" id="GO:0005743">
    <property type="term" value="C:mitochondrial inner membrane"/>
    <property type="evidence" value="ECO:0007669"/>
    <property type="project" value="UniProtKB-SubCell"/>
</dbReference>
<keyword evidence="2" id="KW-0999">Mitochondrion inner membrane</keyword>
<dbReference type="PANTHER" id="PTHR12910">
    <property type="entry name" value="NADH-UBIQUINONE OXIDOREDUCTASE SUBUNIT B17.2"/>
    <property type="match status" value="1"/>
</dbReference>
<sequence length="223" mass="25903">MLAGGRQAAAIAGGRLVKKSAPVAQLQVRTFYSLYEKYYEAYKRYGWKLSLWKLYNPGDIKFGKLVGEDEFGHKYYEDPDEIHLQHRWTEFKVDSFDEFEGTHIPPQWHLWLQHTTDATPNDPGQDPTNWPKIPISEKSDAPFKSHLAPNVPYYPNKTLYRSRGYGIGSLDTKPDEPDQYYIQRNHVLRNRKRQADFQDDFDYNNPDAAATNSSETLRPATKN</sequence>
<organism evidence="4 5">
    <name type="scientific">Globisporangium ultimum (strain ATCC 200006 / CBS 805.95 / DAOM BR144)</name>
    <name type="common">Pythium ultimum</name>
    <dbReference type="NCBI Taxonomy" id="431595"/>
    <lineage>
        <taxon>Eukaryota</taxon>
        <taxon>Sar</taxon>
        <taxon>Stramenopiles</taxon>
        <taxon>Oomycota</taxon>
        <taxon>Peronosporomycetes</taxon>
        <taxon>Pythiales</taxon>
        <taxon>Pythiaceae</taxon>
        <taxon>Globisporangium</taxon>
    </lineage>
</organism>
<dbReference type="HOGENOM" id="CLU_1226907_0_0_1"/>
<dbReference type="OMA" id="PEWHIWM"/>
<dbReference type="InParanoid" id="K3X2P3"/>
<evidence type="ECO:0000256" key="3">
    <source>
        <dbReference type="SAM" id="MobiDB-lite"/>
    </source>
</evidence>
<name>K3X2P3_GLOUD</name>
<feature type="compositionally biased region" description="Polar residues" evidence="3">
    <location>
        <begin position="210"/>
        <end position="223"/>
    </location>
</feature>
<dbReference type="PANTHER" id="PTHR12910:SF2">
    <property type="entry name" value="NADH DEHYDROGENASE [UBIQUINONE] 1 ALPHA SUBCOMPLEX SUBUNIT 12"/>
    <property type="match status" value="1"/>
</dbReference>
<dbReference type="Pfam" id="PF05071">
    <property type="entry name" value="NDUFA12"/>
    <property type="match status" value="1"/>
</dbReference>
<dbReference type="AlphaFoldDB" id="K3X2P3"/>
<proteinExistence type="inferred from homology"/>
<accession>K3X2P3</accession>
<evidence type="ECO:0000313" key="5">
    <source>
        <dbReference type="Proteomes" id="UP000019132"/>
    </source>
</evidence>
<dbReference type="VEuPathDB" id="FungiDB:PYU1_G011466"/>
<evidence type="ECO:0000313" key="4">
    <source>
        <dbReference type="EnsemblProtists" id="PYU1_T011492"/>
    </source>
</evidence>
<keyword evidence="2" id="KW-0496">Mitochondrion</keyword>
<comment type="similarity">
    <text evidence="1 2">Belongs to the complex I NDUFA12 subunit family.</text>
</comment>
<dbReference type="GO" id="GO:0006979">
    <property type="term" value="P:response to oxidative stress"/>
    <property type="evidence" value="ECO:0007669"/>
    <property type="project" value="TreeGrafter"/>
</dbReference>
<dbReference type="GO" id="GO:0045271">
    <property type="term" value="C:respiratory chain complex I"/>
    <property type="evidence" value="ECO:0007669"/>
    <property type="project" value="InterPro"/>
</dbReference>
<dbReference type="EnsemblProtists" id="PYU1_T011492">
    <property type="protein sequence ID" value="PYU1_T011492"/>
    <property type="gene ID" value="PYU1_G011466"/>
</dbReference>
<evidence type="ECO:0000256" key="1">
    <source>
        <dbReference type="ARBA" id="ARBA00007355"/>
    </source>
</evidence>
<reference evidence="4" key="3">
    <citation type="submission" date="2015-02" db="UniProtKB">
        <authorList>
            <consortium name="EnsemblProtists"/>
        </authorList>
    </citation>
    <scope>IDENTIFICATION</scope>
    <source>
        <strain evidence="4">DAOM BR144</strain>
    </source>
</reference>
<dbReference type="Proteomes" id="UP000019132">
    <property type="component" value="Unassembled WGS sequence"/>
</dbReference>
<comment type="function">
    <text evidence="2">Accessory subunit of the mitochondrial membrane respiratory chain NADH dehydrogenase (Complex I), that is believed not to be involved in catalysis. Complex I functions in the transfer of electrons from NADH to the respiratory chain. The immediate electron acceptor for the enzyme is believed to be ubiquinone.</text>
</comment>
<comment type="subcellular location">
    <subcellularLocation>
        <location evidence="2">Mitochondrion inner membrane</location>
        <topology evidence="2">Peripheral membrane protein</topology>
        <orientation evidence="2">Matrix side</orientation>
    </subcellularLocation>
</comment>
<evidence type="ECO:0000256" key="2">
    <source>
        <dbReference type="RuleBase" id="RU363103"/>
    </source>
</evidence>
<dbReference type="eggNOG" id="KOG3382">
    <property type="taxonomic scope" value="Eukaryota"/>
</dbReference>